<keyword evidence="2" id="KW-0963">Cytoplasm</keyword>
<dbReference type="InterPro" id="IPR036871">
    <property type="entry name" value="PX_dom_sf"/>
</dbReference>
<dbReference type="PANTHER" id="PTHR22999">
    <property type="entry name" value="PX SERINE/THREONINE KINASE PXK"/>
    <property type="match status" value="1"/>
</dbReference>
<organism evidence="3 4">
    <name type="scientific">Lactuca virosa</name>
    <dbReference type="NCBI Taxonomy" id="75947"/>
    <lineage>
        <taxon>Eukaryota</taxon>
        <taxon>Viridiplantae</taxon>
        <taxon>Streptophyta</taxon>
        <taxon>Embryophyta</taxon>
        <taxon>Tracheophyta</taxon>
        <taxon>Spermatophyta</taxon>
        <taxon>Magnoliopsida</taxon>
        <taxon>eudicotyledons</taxon>
        <taxon>Gunneridae</taxon>
        <taxon>Pentapetalae</taxon>
        <taxon>asterids</taxon>
        <taxon>campanulids</taxon>
        <taxon>Asterales</taxon>
        <taxon>Asteraceae</taxon>
        <taxon>Cichorioideae</taxon>
        <taxon>Cichorieae</taxon>
        <taxon>Lactucinae</taxon>
        <taxon>Lactuca</taxon>
    </lineage>
</organism>
<evidence type="ECO:0000256" key="1">
    <source>
        <dbReference type="ARBA" id="ARBA00004496"/>
    </source>
</evidence>
<dbReference type="GO" id="GO:0031410">
    <property type="term" value="C:cytoplasmic vesicle"/>
    <property type="evidence" value="ECO:0007669"/>
    <property type="project" value="UniProtKB-ARBA"/>
</dbReference>
<keyword evidence="4" id="KW-1185">Reference proteome</keyword>
<dbReference type="Proteomes" id="UP001157418">
    <property type="component" value="Unassembled WGS sequence"/>
</dbReference>
<dbReference type="InterPro" id="IPR051837">
    <property type="entry name" value="SortingNexin/PXDomain-PKLike"/>
</dbReference>
<protein>
    <submittedName>
        <fullName evidence="3">Uncharacterized protein</fullName>
    </submittedName>
</protein>
<evidence type="ECO:0000313" key="4">
    <source>
        <dbReference type="Proteomes" id="UP001157418"/>
    </source>
</evidence>
<dbReference type="SUPFAM" id="SSF64268">
    <property type="entry name" value="PX domain"/>
    <property type="match status" value="1"/>
</dbReference>
<dbReference type="AlphaFoldDB" id="A0AAU9NR84"/>
<proteinExistence type="predicted"/>
<evidence type="ECO:0000313" key="3">
    <source>
        <dbReference type="EMBL" id="CAH1440378.1"/>
    </source>
</evidence>
<dbReference type="PANTHER" id="PTHR22999:SF23">
    <property type="entry name" value="SORTING NEXIN-16"/>
    <property type="match status" value="1"/>
</dbReference>
<accession>A0AAU9NR84</accession>
<gene>
    <name evidence="3" type="ORF">LVIROSA_LOCUS26518</name>
</gene>
<sequence length="159" mass="18285">MAVAPNEFIGSNIQNERMVFCSCTWYKVANSLTLLFESSEENGSVRGIGLIPGVVGRFDSMILQADMYTLFILIVLYRYKNFERLHRRLKGIPNYTLHLPPKRIFSSTNVASNMKYFFSISSKNYSFGKCFFCKENLSSYFSVKLKDQNVMDMASLTMN</sequence>
<evidence type="ECO:0000256" key="2">
    <source>
        <dbReference type="ARBA" id="ARBA00022490"/>
    </source>
</evidence>
<comment type="caution">
    <text evidence="3">The sequence shown here is derived from an EMBL/GenBank/DDBJ whole genome shotgun (WGS) entry which is preliminary data.</text>
</comment>
<name>A0AAU9NR84_9ASTR</name>
<comment type="subcellular location">
    <subcellularLocation>
        <location evidence="1">Cytoplasm</location>
    </subcellularLocation>
</comment>
<dbReference type="EMBL" id="CAKMRJ010005412">
    <property type="protein sequence ID" value="CAH1440378.1"/>
    <property type="molecule type" value="Genomic_DNA"/>
</dbReference>
<reference evidence="3 4" key="1">
    <citation type="submission" date="2022-01" db="EMBL/GenBank/DDBJ databases">
        <authorList>
            <person name="Xiong W."/>
            <person name="Schranz E."/>
        </authorList>
    </citation>
    <scope>NUCLEOTIDE SEQUENCE [LARGE SCALE GENOMIC DNA]</scope>
</reference>
<dbReference type="GO" id="GO:0035091">
    <property type="term" value="F:phosphatidylinositol binding"/>
    <property type="evidence" value="ECO:0007669"/>
    <property type="project" value="InterPro"/>
</dbReference>